<sequence>MPTAWRGRKRCFRWILVLCCPWPFRETRSQPPFPSSIEPQRKPRDRQPQRAGRAALQRREKGNRNYKWKTVHDNSSHFCSMPRCLRCFYLCTYTPYFAS</sequence>
<dbReference type="AlphaFoldDB" id="A0A4D5RDX0"/>
<evidence type="ECO:0008006" key="4">
    <source>
        <dbReference type="Google" id="ProtNLM"/>
    </source>
</evidence>
<feature type="region of interest" description="Disordered" evidence="1">
    <location>
        <begin position="24"/>
        <end position="64"/>
    </location>
</feature>
<keyword evidence="2" id="KW-0732">Signal</keyword>
<feature type="compositionally biased region" description="Basic and acidic residues" evidence="1">
    <location>
        <begin position="39"/>
        <end position="48"/>
    </location>
</feature>
<accession>A0A4D5RDX0</accession>
<evidence type="ECO:0000256" key="2">
    <source>
        <dbReference type="SAM" id="SignalP"/>
    </source>
</evidence>
<name>A0A4D5RDX0_IXOSC</name>
<feature type="chain" id="PRO_5020035840" description="Secreted protein" evidence="2">
    <location>
        <begin position="30"/>
        <end position="99"/>
    </location>
</feature>
<proteinExistence type="predicted"/>
<evidence type="ECO:0000256" key="1">
    <source>
        <dbReference type="SAM" id="MobiDB-lite"/>
    </source>
</evidence>
<evidence type="ECO:0000313" key="3">
    <source>
        <dbReference type="EMBL" id="MOY35308.1"/>
    </source>
</evidence>
<dbReference type="EMBL" id="GHJT01001337">
    <property type="protein sequence ID" value="MOY35308.1"/>
    <property type="molecule type" value="Transcribed_RNA"/>
</dbReference>
<feature type="signal peptide" evidence="2">
    <location>
        <begin position="1"/>
        <end position="29"/>
    </location>
</feature>
<protein>
    <recommendedName>
        <fullName evidence="4">Secreted protein</fullName>
    </recommendedName>
</protein>
<organism evidence="3">
    <name type="scientific">Ixodes scapularis</name>
    <name type="common">Black-legged tick</name>
    <name type="synonym">Deer tick</name>
    <dbReference type="NCBI Taxonomy" id="6945"/>
    <lineage>
        <taxon>Eukaryota</taxon>
        <taxon>Metazoa</taxon>
        <taxon>Ecdysozoa</taxon>
        <taxon>Arthropoda</taxon>
        <taxon>Chelicerata</taxon>
        <taxon>Arachnida</taxon>
        <taxon>Acari</taxon>
        <taxon>Parasitiformes</taxon>
        <taxon>Ixodida</taxon>
        <taxon>Ixodoidea</taxon>
        <taxon>Ixodidae</taxon>
        <taxon>Ixodinae</taxon>
        <taxon>Ixodes</taxon>
    </lineage>
</organism>
<reference evidence="3" key="1">
    <citation type="submission" date="2019-04" db="EMBL/GenBank/DDBJ databases">
        <title>An insight into the mialome of Ixodes scapularis.</title>
        <authorList>
            <person name="Ribeiro J.M."/>
            <person name="Mather T.N."/>
            <person name="Karim S."/>
        </authorList>
    </citation>
    <scope>NUCLEOTIDE SEQUENCE</scope>
</reference>